<keyword evidence="3" id="KW-0804">Transcription</keyword>
<organism evidence="7">
    <name type="scientific">Gordonia sp. MP11Mi</name>
    <dbReference type="NCBI Taxonomy" id="3022769"/>
    <lineage>
        <taxon>Bacteria</taxon>
        <taxon>Bacillati</taxon>
        <taxon>Actinomycetota</taxon>
        <taxon>Actinomycetes</taxon>
        <taxon>Mycobacteriales</taxon>
        <taxon>Gordoniaceae</taxon>
        <taxon>Gordonia</taxon>
    </lineage>
</organism>
<dbReference type="SUPFAM" id="SSF46689">
    <property type="entry name" value="Homeodomain-like"/>
    <property type="match status" value="1"/>
</dbReference>
<dbReference type="AlphaFoldDB" id="A0AA97CVY0"/>
<dbReference type="Gene3D" id="1.10.357.10">
    <property type="entry name" value="Tetracycline Repressor, domain 2"/>
    <property type="match status" value="1"/>
</dbReference>
<feature type="DNA-binding region" description="H-T-H motif" evidence="4">
    <location>
        <begin position="41"/>
        <end position="60"/>
    </location>
</feature>
<feature type="region of interest" description="Disordered" evidence="5">
    <location>
        <begin position="1"/>
        <end position="20"/>
    </location>
</feature>
<dbReference type="PROSITE" id="PS50977">
    <property type="entry name" value="HTH_TETR_2"/>
    <property type="match status" value="1"/>
</dbReference>
<dbReference type="EMBL" id="CP128986">
    <property type="protein sequence ID" value="WOC12172.1"/>
    <property type="molecule type" value="Genomic_DNA"/>
</dbReference>
<dbReference type="GO" id="GO:0003700">
    <property type="term" value="F:DNA-binding transcription factor activity"/>
    <property type="evidence" value="ECO:0007669"/>
    <property type="project" value="TreeGrafter"/>
</dbReference>
<dbReference type="InterPro" id="IPR009057">
    <property type="entry name" value="Homeodomain-like_sf"/>
</dbReference>
<evidence type="ECO:0000259" key="6">
    <source>
        <dbReference type="PROSITE" id="PS50977"/>
    </source>
</evidence>
<protein>
    <recommendedName>
        <fullName evidence="6">HTH tetR-type domain-containing protein</fullName>
    </recommendedName>
</protein>
<sequence length="211" mass="22709">MAVVSRTSRTRAPHLGPGRRRPQILDAALAIASRDGISAVTMAAVASALDVTRPVVYAAYPSRSEILGALIAREETYLGEALSSILRDRRVNATESVFVEGFQSLLEAVDARPESWQLLYGNPDAEVTDLFGRGRTFVLARCCDLLRPTLAAWETQDADRKLPALVEFWVSAGEGAVRTLLASQEAGDGAWTPYDLGAFVGASVYRGLRGA</sequence>
<reference evidence="7" key="1">
    <citation type="submission" date="2023-06" db="EMBL/GenBank/DDBJ databases">
        <title>Gordonia sp. nov. and Pseudochrobactrum sp. nov., two species isolated from the burying beetle Nicrophorus vespilloides.</title>
        <authorList>
            <person name="Poehlein A."/>
            <person name="Guzman J."/>
            <person name="Daniel R."/>
            <person name="Vilcinskas A."/>
        </authorList>
    </citation>
    <scope>NUCLEOTIDE SEQUENCE</scope>
    <source>
        <strain evidence="7">MP11Mi</strain>
    </source>
</reference>
<dbReference type="GO" id="GO:0000976">
    <property type="term" value="F:transcription cis-regulatory region binding"/>
    <property type="evidence" value="ECO:0007669"/>
    <property type="project" value="TreeGrafter"/>
</dbReference>
<proteinExistence type="predicted"/>
<keyword evidence="2 4" id="KW-0238">DNA-binding</keyword>
<evidence type="ECO:0000313" key="7">
    <source>
        <dbReference type="EMBL" id="WOC12172.1"/>
    </source>
</evidence>
<evidence type="ECO:0000256" key="3">
    <source>
        <dbReference type="ARBA" id="ARBA00023163"/>
    </source>
</evidence>
<gene>
    <name evidence="7" type="ORF">MP11Mi_12540</name>
</gene>
<evidence type="ECO:0000256" key="4">
    <source>
        <dbReference type="PROSITE-ProRule" id="PRU00335"/>
    </source>
</evidence>
<dbReference type="PANTHER" id="PTHR30055:SF234">
    <property type="entry name" value="HTH-TYPE TRANSCRIPTIONAL REGULATOR BETI"/>
    <property type="match status" value="1"/>
</dbReference>
<feature type="domain" description="HTH tetR-type" evidence="6">
    <location>
        <begin position="18"/>
        <end position="78"/>
    </location>
</feature>
<feature type="compositionally biased region" description="Basic residues" evidence="5">
    <location>
        <begin position="8"/>
        <end position="20"/>
    </location>
</feature>
<dbReference type="InterPro" id="IPR001647">
    <property type="entry name" value="HTH_TetR"/>
</dbReference>
<dbReference type="InterPro" id="IPR050109">
    <property type="entry name" value="HTH-type_TetR-like_transc_reg"/>
</dbReference>
<name>A0AA97CVY0_9ACTN</name>
<dbReference type="PANTHER" id="PTHR30055">
    <property type="entry name" value="HTH-TYPE TRANSCRIPTIONAL REGULATOR RUTR"/>
    <property type="match status" value="1"/>
</dbReference>
<dbReference type="Pfam" id="PF00440">
    <property type="entry name" value="TetR_N"/>
    <property type="match status" value="1"/>
</dbReference>
<dbReference type="RefSeq" id="WP_420041423.1">
    <property type="nucleotide sequence ID" value="NZ_CP128986.1"/>
</dbReference>
<evidence type="ECO:0000256" key="2">
    <source>
        <dbReference type="ARBA" id="ARBA00023125"/>
    </source>
</evidence>
<accession>A0AA97CVY0</accession>
<evidence type="ECO:0000256" key="1">
    <source>
        <dbReference type="ARBA" id="ARBA00023015"/>
    </source>
</evidence>
<evidence type="ECO:0000256" key="5">
    <source>
        <dbReference type="SAM" id="MobiDB-lite"/>
    </source>
</evidence>
<keyword evidence="1" id="KW-0805">Transcription regulation</keyword>